<keyword evidence="2" id="KW-1185">Reference proteome</keyword>
<protein>
    <submittedName>
        <fullName evidence="1">Uncharacterized protein</fullName>
    </submittedName>
</protein>
<sequence>MVLMFPARSGSLVADRAAAPQRRTVLLRPRRHCCYYGLREGRPRSEKWWRKGTGWWVGAVAPMSGAAAQSG</sequence>
<reference evidence="1" key="2">
    <citation type="submission" date="2018-03" db="EMBL/GenBank/DDBJ databases">
        <title>The Triticum urartu genome reveals the dynamic nature of wheat genome evolution.</title>
        <authorList>
            <person name="Ling H."/>
            <person name="Ma B."/>
            <person name="Shi X."/>
            <person name="Liu H."/>
            <person name="Dong L."/>
            <person name="Sun H."/>
            <person name="Cao Y."/>
            <person name="Gao Q."/>
            <person name="Zheng S."/>
            <person name="Li Y."/>
            <person name="Yu Y."/>
            <person name="Du H."/>
            <person name="Qi M."/>
            <person name="Li Y."/>
            <person name="Yu H."/>
            <person name="Cui Y."/>
            <person name="Wang N."/>
            <person name="Chen C."/>
            <person name="Wu H."/>
            <person name="Zhao Y."/>
            <person name="Zhang J."/>
            <person name="Li Y."/>
            <person name="Zhou W."/>
            <person name="Zhang B."/>
            <person name="Hu W."/>
            <person name="Eijk M."/>
            <person name="Tang J."/>
            <person name="Witsenboer H."/>
            <person name="Zhao S."/>
            <person name="Li Z."/>
            <person name="Zhang A."/>
            <person name="Wang D."/>
            <person name="Liang C."/>
        </authorList>
    </citation>
    <scope>NUCLEOTIDE SEQUENCE [LARGE SCALE GENOMIC DNA]</scope>
    <source>
        <strain evidence="1">cv. G1812</strain>
    </source>
</reference>
<accession>A0A8R7R6T5</accession>
<evidence type="ECO:0000313" key="2">
    <source>
        <dbReference type="Proteomes" id="UP000015106"/>
    </source>
</evidence>
<dbReference type="Proteomes" id="UP000015106">
    <property type="component" value="Chromosome 7"/>
</dbReference>
<dbReference type="Gramene" id="TuG1812G0700004778.01.T01">
    <property type="protein sequence ID" value="TuG1812G0700004778.01.T01.cds248001"/>
    <property type="gene ID" value="TuG1812G0700004778.01"/>
</dbReference>
<name>A0A8R7R6T5_TRIUA</name>
<dbReference type="EnsemblPlants" id="TuG1812G0700004778.01.T01">
    <property type="protein sequence ID" value="TuG1812G0700004778.01.T01.cds248001"/>
    <property type="gene ID" value="TuG1812G0700004778.01"/>
</dbReference>
<proteinExistence type="predicted"/>
<reference evidence="1" key="3">
    <citation type="submission" date="2022-06" db="UniProtKB">
        <authorList>
            <consortium name="EnsemblPlants"/>
        </authorList>
    </citation>
    <scope>IDENTIFICATION</scope>
</reference>
<evidence type="ECO:0000313" key="1">
    <source>
        <dbReference type="EnsemblPlants" id="TuG1812G0700004778.01.T01.cds248001"/>
    </source>
</evidence>
<reference evidence="2" key="1">
    <citation type="journal article" date="2013" name="Nature">
        <title>Draft genome of the wheat A-genome progenitor Triticum urartu.</title>
        <authorList>
            <person name="Ling H.Q."/>
            <person name="Zhao S."/>
            <person name="Liu D."/>
            <person name="Wang J."/>
            <person name="Sun H."/>
            <person name="Zhang C."/>
            <person name="Fan H."/>
            <person name="Li D."/>
            <person name="Dong L."/>
            <person name="Tao Y."/>
            <person name="Gao C."/>
            <person name="Wu H."/>
            <person name="Li Y."/>
            <person name="Cui Y."/>
            <person name="Guo X."/>
            <person name="Zheng S."/>
            <person name="Wang B."/>
            <person name="Yu K."/>
            <person name="Liang Q."/>
            <person name="Yang W."/>
            <person name="Lou X."/>
            <person name="Chen J."/>
            <person name="Feng M."/>
            <person name="Jian J."/>
            <person name="Zhang X."/>
            <person name="Luo G."/>
            <person name="Jiang Y."/>
            <person name="Liu J."/>
            <person name="Wang Z."/>
            <person name="Sha Y."/>
            <person name="Zhang B."/>
            <person name="Wu H."/>
            <person name="Tang D."/>
            <person name="Shen Q."/>
            <person name="Xue P."/>
            <person name="Zou S."/>
            <person name="Wang X."/>
            <person name="Liu X."/>
            <person name="Wang F."/>
            <person name="Yang Y."/>
            <person name="An X."/>
            <person name="Dong Z."/>
            <person name="Zhang K."/>
            <person name="Zhang X."/>
            <person name="Luo M.C."/>
            <person name="Dvorak J."/>
            <person name="Tong Y."/>
            <person name="Wang J."/>
            <person name="Yang H."/>
            <person name="Li Z."/>
            <person name="Wang D."/>
            <person name="Zhang A."/>
            <person name="Wang J."/>
        </authorList>
    </citation>
    <scope>NUCLEOTIDE SEQUENCE</scope>
    <source>
        <strain evidence="2">cv. G1812</strain>
    </source>
</reference>
<organism evidence="1 2">
    <name type="scientific">Triticum urartu</name>
    <name type="common">Red wild einkorn</name>
    <name type="synonym">Crithodium urartu</name>
    <dbReference type="NCBI Taxonomy" id="4572"/>
    <lineage>
        <taxon>Eukaryota</taxon>
        <taxon>Viridiplantae</taxon>
        <taxon>Streptophyta</taxon>
        <taxon>Embryophyta</taxon>
        <taxon>Tracheophyta</taxon>
        <taxon>Spermatophyta</taxon>
        <taxon>Magnoliopsida</taxon>
        <taxon>Liliopsida</taxon>
        <taxon>Poales</taxon>
        <taxon>Poaceae</taxon>
        <taxon>BOP clade</taxon>
        <taxon>Pooideae</taxon>
        <taxon>Triticodae</taxon>
        <taxon>Triticeae</taxon>
        <taxon>Triticinae</taxon>
        <taxon>Triticum</taxon>
    </lineage>
</organism>
<dbReference type="AlphaFoldDB" id="A0A8R7R6T5"/>